<dbReference type="InterPro" id="IPR011008">
    <property type="entry name" value="Dimeric_a/b-barrel"/>
</dbReference>
<dbReference type="PANTHER" id="PTHR33336">
    <property type="entry name" value="QUINOL MONOOXYGENASE YGIN-RELATED"/>
    <property type="match status" value="1"/>
</dbReference>
<dbReference type="PROSITE" id="PS51725">
    <property type="entry name" value="ABM"/>
    <property type="match status" value="1"/>
</dbReference>
<dbReference type="Gene3D" id="3.30.70.100">
    <property type="match status" value="1"/>
</dbReference>
<proteinExistence type="predicted"/>
<dbReference type="PANTHER" id="PTHR33336:SF15">
    <property type="entry name" value="ABM DOMAIN-CONTAINING PROTEIN"/>
    <property type="match status" value="1"/>
</dbReference>
<dbReference type="InterPro" id="IPR050744">
    <property type="entry name" value="AI-2_Isomerase_LsrG"/>
</dbReference>
<gene>
    <name evidence="2" type="ORF">OHU69_04135</name>
</gene>
<sequence>MSYVIIATMIAKPGQEELVEKTLREAAADVHAEPGCARWALHRKTGTTGHFVMVEKWESKEALHIHGKGAALAGIGRALKDALEGPADVAVFDALPAGDAEKGAL</sequence>
<dbReference type="EMBL" id="CP108195">
    <property type="protein sequence ID" value="WTS10330.1"/>
    <property type="molecule type" value="Genomic_DNA"/>
</dbReference>
<protein>
    <submittedName>
        <fullName evidence="2">Antibiotic biosynthesis monooxygenase</fullName>
    </submittedName>
</protein>
<dbReference type="AlphaFoldDB" id="A0AAU1TY36"/>
<dbReference type="SUPFAM" id="SSF54909">
    <property type="entry name" value="Dimeric alpha+beta barrel"/>
    <property type="match status" value="1"/>
</dbReference>
<accession>A0AAU1TY36</accession>
<keyword evidence="2" id="KW-0560">Oxidoreductase</keyword>
<dbReference type="Pfam" id="PF03992">
    <property type="entry name" value="ABM"/>
    <property type="match status" value="1"/>
</dbReference>
<name>A0AAU1TY36_9ACTN</name>
<evidence type="ECO:0000313" key="2">
    <source>
        <dbReference type="EMBL" id="WTS10330.1"/>
    </source>
</evidence>
<dbReference type="InterPro" id="IPR007138">
    <property type="entry name" value="ABM_dom"/>
</dbReference>
<organism evidence="2">
    <name type="scientific">Streptomyces sp. NBC_00119</name>
    <dbReference type="NCBI Taxonomy" id="2975659"/>
    <lineage>
        <taxon>Bacteria</taxon>
        <taxon>Bacillati</taxon>
        <taxon>Actinomycetota</taxon>
        <taxon>Actinomycetes</taxon>
        <taxon>Kitasatosporales</taxon>
        <taxon>Streptomycetaceae</taxon>
        <taxon>Streptomyces</taxon>
    </lineage>
</organism>
<evidence type="ECO:0000259" key="1">
    <source>
        <dbReference type="PROSITE" id="PS51725"/>
    </source>
</evidence>
<keyword evidence="2" id="KW-0503">Monooxygenase</keyword>
<reference evidence="2" key="1">
    <citation type="submission" date="2022-10" db="EMBL/GenBank/DDBJ databases">
        <title>The complete genomes of actinobacterial strains from the NBC collection.</title>
        <authorList>
            <person name="Joergensen T.S."/>
            <person name="Alvarez Arevalo M."/>
            <person name="Sterndorff E.B."/>
            <person name="Faurdal D."/>
            <person name="Vuksanovic O."/>
            <person name="Mourched A.-S."/>
            <person name="Charusanti P."/>
            <person name="Shaw S."/>
            <person name="Blin K."/>
            <person name="Weber T."/>
        </authorList>
    </citation>
    <scope>NUCLEOTIDE SEQUENCE</scope>
    <source>
        <strain evidence="2">NBC_00119</strain>
    </source>
</reference>
<feature type="domain" description="ABM" evidence="1">
    <location>
        <begin position="3"/>
        <end position="92"/>
    </location>
</feature>
<dbReference type="GO" id="GO:0004497">
    <property type="term" value="F:monooxygenase activity"/>
    <property type="evidence" value="ECO:0007669"/>
    <property type="project" value="UniProtKB-KW"/>
</dbReference>